<dbReference type="EC" id="1.1.99.36" evidence="8"/>
<dbReference type="Gene3D" id="3.90.180.10">
    <property type="entry name" value="Medium-chain alcohol dehydrogenases, catalytic domain"/>
    <property type="match status" value="1"/>
</dbReference>
<dbReference type="InterPro" id="IPR011032">
    <property type="entry name" value="GroES-like_sf"/>
</dbReference>
<comment type="caution">
    <text evidence="8">The sequence shown here is derived from an EMBL/GenBank/DDBJ whole genome shotgun (WGS) entry which is preliminary data.</text>
</comment>
<dbReference type="Gene3D" id="3.40.50.720">
    <property type="entry name" value="NAD(P)-binding Rossmann-like Domain"/>
    <property type="match status" value="1"/>
</dbReference>
<dbReference type="SUPFAM" id="SSF50129">
    <property type="entry name" value="GroES-like"/>
    <property type="match status" value="2"/>
</dbReference>
<dbReference type="InterPro" id="IPR020843">
    <property type="entry name" value="ER"/>
</dbReference>
<keyword evidence="2 6" id="KW-0479">Metal-binding</keyword>
<dbReference type="InterPro" id="IPR013154">
    <property type="entry name" value="ADH-like_N"/>
</dbReference>
<dbReference type="GO" id="GO:0046294">
    <property type="term" value="P:formaldehyde catabolic process"/>
    <property type="evidence" value="ECO:0007669"/>
    <property type="project" value="TreeGrafter"/>
</dbReference>
<dbReference type="EMBL" id="QXGH01000037">
    <property type="protein sequence ID" value="RHW23994.1"/>
    <property type="molecule type" value="Genomic_DNA"/>
</dbReference>
<dbReference type="GO" id="GO:0008270">
    <property type="term" value="F:zinc ion binding"/>
    <property type="evidence" value="ECO:0007669"/>
    <property type="project" value="InterPro"/>
</dbReference>
<dbReference type="OrthoDB" id="334894at2"/>
<evidence type="ECO:0000313" key="8">
    <source>
        <dbReference type="EMBL" id="RHW23994.1"/>
    </source>
</evidence>
<dbReference type="Proteomes" id="UP000283644">
    <property type="component" value="Unassembled WGS sequence"/>
</dbReference>
<dbReference type="NCBIfam" id="TIGR03989">
    <property type="entry name" value="Rxyl_3153"/>
    <property type="match status" value="1"/>
</dbReference>
<organism evidence="8 9">
    <name type="scientific">Nocardioides immobilis</name>
    <dbReference type="NCBI Taxonomy" id="2049295"/>
    <lineage>
        <taxon>Bacteria</taxon>
        <taxon>Bacillati</taxon>
        <taxon>Actinomycetota</taxon>
        <taxon>Actinomycetes</taxon>
        <taxon>Propionibacteriales</taxon>
        <taxon>Nocardioidaceae</taxon>
        <taxon>Nocardioides</taxon>
    </lineage>
</organism>
<dbReference type="InterPro" id="IPR002328">
    <property type="entry name" value="ADH_Zn_CS"/>
</dbReference>
<dbReference type="PANTHER" id="PTHR43880:SF12">
    <property type="entry name" value="ALCOHOL DEHYDROGENASE CLASS-3"/>
    <property type="match status" value="1"/>
</dbReference>
<dbReference type="InterPro" id="IPR036291">
    <property type="entry name" value="NAD(P)-bd_dom_sf"/>
</dbReference>
<comment type="similarity">
    <text evidence="1 6">Belongs to the zinc-containing alcohol dehydrogenase family.</text>
</comment>
<evidence type="ECO:0000256" key="3">
    <source>
        <dbReference type="ARBA" id="ARBA00022833"/>
    </source>
</evidence>
<reference evidence="8 9" key="1">
    <citation type="submission" date="2018-09" db="EMBL/GenBank/DDBJ databases">
        <title>Genome sequencing of Nocardioides immobilis CCTCC AB 2017083 for comparison to Nocardioides silvaticus.</title>
        <authorList>
            <person name="Li C."/>
            <person name="Wang G."/>
        </authorList>
    </citation>
    <scope>NUCLEOTIDE SEQUENCE [LARGE SCALE GENOMIC DNA]</scope>
    <source>
        <strain evidence="8 9">CCTCC AB 2017083</strain>
    </source>
</reference>
<feature type="domain" description="Enoyl reductase (ER)" evidence="7">
    <location>
        <begin position="14"/>
        <end position="364"/>
    </location>
</feature>
<dbReference type="CDD" id="cd08279">
    <property type="entry name" value="Zn_ADH_class_III"/>
    <property type="match status" value="1"/>
</dbReference>
<evidence type="ECO:0000256" key="6">
    <source>
        <dbReference type="RuleBase" id="RU361277"/>
    </source>
</evidence>
<evidence type="ECO:0000256" key="1">
    <source>
        <dbReference type="ARBA" id="ARBA00008072"/>
    </source>
</evidence>
<keyword evidence="9" id="KW-1185">Reference proteome</keyword>
<proteinExistence type="inferred from homology"/>
<keyword evidence="4 8" id="KW-0560">Oxidoreductase</keyword>
<evidence type="ECO:0000256" key="5">
    <source>
        <dbReference type="ARBA" id="ARBA00023027"/>
    </source>
</evidence>
<accession>A0A417XU23</accession>
<dbReference type="AlphaFoldDB" id="A0A417XU23"/>
<dbReference type="PANTHER" id="PTHR43880">
    <property type="entry name" value="ALCOHOL DEHYDROGENASE"/>
    <property type="match status" value="1"/>
</dbReference>
<dbReference type="InterPro" id="IPR023921">
    <property type="entry name" value="ADH_Zn_actinomycetes"/>
</dbReference>
<protein>
    <submittedName>
        <fullName evidence="8">NDMA-dependent alcohol dehydrogenase</fullName>
        <ecNumber evidence="8">1.1.99.36</ecNumber>
    </submittedName>
</protein>
<evidence type="ECO:0000259" key="7">
    <source>
        <dbReference type="SMART" id="SM00829"/>
    </source>
</evidence>
<dbReference type="SUPFAM" id="SSF51735">
    <property type="entry name" value="NAD(P)-binding Rossmann-fold domains"/>
    <property type="match status" value="1"/>
</dbReference>
<evidence type="ECO:0000313" key="9">
    <source>
        <dbReference type="Proteomes" id="UP000283644"/>
    </source>
</evidence>
<dbReference type="RefSeq" id="WP_118928345.1">
    <property type="nucleotide sequence ID" value="NZ_QXGH01000037.1"/>
</dbReference>
<dbReference type="PROSITE" id="PS00059">
    <property type="entry name" value="ADH_ZINC"/>
    <property type="match status" value="1"/>
</dbReference>
<name>A0A417XU23_9ACTN</name>
<dbReference type="GO" id="GO:0005829">
    <property type="term" value="C:cytosol"/>
    <property type="evidence" value="ECO:0007669"/>
    <property type="project" value="TreeGrafter"/>
</dbReference>
<dbReference type="InterPro" id="IPR013149">
    <property type="entry name" value="ADH-like_C"/>
</dbReference>
<evidence type="ECO:0000256" key="2">
    <source>
        <dbReference type="ARBA" id="ARBA00022723"/>
    </source>
</evidence>
<sequence>MTTTTRAAVMWQPGQWWDIVELELDDPKAHEVMVRFEASGLCHSDDHVRTGDVPVRYPMVGGHEGAGVVEKIGSSVDRVKVGDRVVCSFIPVCGTCRPCAVGMQNLCESGRNAGTGALLDDTFRFHKGGHDLGGMCAVGSFSERAVVNESACVPLPDDIPFELGALVGCGVPTGWGTAVNAAGVRPGQTVVVYGAGGIGINAVQGAAYAGARTLVVVDPVEFKREKALEFGATHAFASAEEALELVTADTWGRLADHALVTMGVLSSETVKHAVNVVGKNGTVTVTAVGNVQEFAVQAHAGALVGYQKKIQGTLFGGGSPLAEIPRMFDLYRSGHLRLDELITTRYKLEQISQGYQDMLDGKNLRGMIIHEHL</sequence>
<dbReference type="Pfam" id="PF08240">
    <property type="entry name" value="ADH_N"/>
    <property type="match status" value="1"/>
</dbReference>
<dbReference type="GO" id="GO:0051903">
    <property type="term" value="F:S-(hydroxymethyl)glutathione dehydrogenase [NAD(P)+] activity"/>
    <property type="evidence" value="ECO:0007669"/>
    <property type="project" value="TreeGrafter"/>
</dbReference>
<dbReference type="SMART" id="SM00829">
    <property type="entry name" value="PKS_ER"/>
    <property type="match status" value="1"/>
</dbReference>
<gene>
    <name evidence="8" type="ORF">D0Z08_26755</name>
</gene>
<comment type="cofactor">
    <cofactor evidence="6">
        <name>Zn(2+)</name>
        <dbReference type="ChEBI" id="CHEBI:29105"/>
    </cofactor>
</comment>
<keyword evidence="5" id="KW-0520">NAD</keyword>
<evidence type="ECO:0000256" key="4">
    <source>
        <dbReference type="ARBA" id="ARBA00023002"/>
    </source>
</evidence>
<keyword evidence="3 6" id="KW-0862">Zinc</keyword>
<dbReference type="Pfam" id="PF00107">
    <property type="entry name" value="ADH_zinc_N"/>
    <property type="match status" value="1"/>
</dbReference>